<proteinExistence type="predicted"/>
<sequence length="117" mass="13210">MGFSASFLILSSSPKAIRSTLNCCMETPICFVFRSKESSSYFNLSNFLVDMTFRIFVGGLLCLARDVFGMEFIKASSLRAWRYSQYFIMASKRSSKVILELIFGARFGCTAEWVLCG</sequence>
<dbReference type="AlphaFoldDB" id="A0A7C9CB96"/>
<name>A0A7C9CB96_OPUST</name>
<reference evidence="1" key="1">
    <citation type="journal article" date="2013" name="J. Plant Res.">
        <title>Effect of fungi and light on seed germination of three Opuntia species from semiarid lands of central Mexico.</title>
        <authorList>
            <person name="Delgado-Sanchez P."/>
            <person name="Jimenez-Bremont J.F."/>
            <person name="Guerrero-Gonzalez Mde L."/>
            <person name="Flores J."/>
        </authorList>
    </citation>
    <scope>NUCLEOTIDE SEQUENCE</scope>
    <source>
        <tissue evidence="1">Cladode</tissue>
    </source>
</reference>
<organism evidence="1">
    <name type="scientific">Opuntia streptacantha</name>
    <name type="common">Prickly pear cactus</name>
    <name type="synonym">Opuntia cardona</name>
    <dbReference type="NCBI Taxonomy" id="393608"/>
    <lineage>
        <taxon>Eukaryota</taxon>
        <taxon>Viridiplantae</taxon>
        <taxon>Streptophyta</taxon>
        <taxon>Embryophyta</taxon>
        <taxon>Tracheophyta</taxon>
        <taxon>Spermatophyta</taxon>
        <taxon>Magnoliopsida</taxon>
        <taxon>eudicotyledons</taxon>
        <taxon>Gunneridae</taxon>
        <taxon>Pentapetalae</taxon>
        <taxon>Caryophyllales</taxon>
        <taxon>Cactineae</taxon>
        <taxon>Cactaceae</taxon>
        <taxon>Opuntioideae</taxon>
        <taxon>Opuntia</taxon>
    </lineage>
</organism>
<evidence type="ECO:0000313" key="1">
    <source>
        <dbReference type="EMBL" id="MBA4614941.1"/>
    </source>
</evidence>
<dbReference type="EMBL" id="GISG01005182">
    <property type="protein sequence ID" value="MBA4614941.1"/>
    <property type="molecule type" value="Transcribed_RNA"/>
</dbReference>
<reference evidence="1" key="2">
    <citation type="submission" date="2020-07" db="EMBL/GenBank/DDBJ databases">
        <authorList>
            <person name="Vera ALvarez R."/>
            <person name="Arias-Moreno D.M."/>
            <person name="Jimenez-Jacinto V."/>
            <person name="Jimenez-Bremont J.F."/>
            <person name="Swaminathan K."/>
            <person name="Moose S.P."/>
            <person name="Guerrero-Gonzalez M.L."/>
            <person name="Marino-Ramirez L."/>
            <person name="Landsman D."/>
            <person name="Rodriguez-Kessler M."/>
            <person name="Delgado-Sanchez P."/>
        </authorList>
    </citation>
    <scope>NUCLEOTIDE SEQUENCE</scope>
    <source>
        <tissue evidence="1">Cladode</tissue>
    </source>
</reference>
<protein>
    <submittedName>
        <fullName evidence="1">Uncharacterized protein</fullName>
    </submittedName>
</protein>
<accession>A0A7C9CB96</accession>